<proteinExistence type="predicted"/>
<accession>A0A224XRQ0</accession>
<dbReference type="AlphaFoldDB" id="A0A224XRQ0"/>
<organism evidence="1">
    <name type="scientific">Panstrongylus lignarius</name>
    <dbReference type="NCBI Taxonomy" id="156445"/>
    <lineage>
        <taxon>Eukaryota</taxon>
        <taxon>Metazoa</taxon>
        <taxon>Ecdysozoa</taxon>
        <taxon>Arthropoda</taxon>
        <taxon>Hexapoda</taxon>
        <taxon>Insecta</taxon>
        <taxon>Pterygota</taxon>
        <taxon>Neoptera</taxon>
        <taxon>Paraneoptera</taxon>
        <taxon>Hemiptera</taxon>
        <taxon>Heteroptera</taxon>
        <taxon>Panheteroptera</taxon>
        <taxon>Cimicomorpha</taxon>
        <taxon>Reduviidae</taxon>
        <taxon>Triatominae</taxon>
        <taxon>Panstrongylus</taxon>
    </lineage>
</organism>
<sequence length="90" mass="10663">MVAPKQPVLIKYYIILRVSLARYVLNCKLGHDFRNQTSILFSNSLGVLHLLWREPLHLQLYIYMYIFHASFLKYLLQIWLNSAPPHFTDG</sequence>
<reference evidence="1" key="1">
    <citation type="journal article" date="2018" name="PLoS Negl. Trop. Dis.">
        <title>An insight into the salivary gland and fat body transcriptome of Panstrongylus lignarius (Hemiptera: Heteroptera), the main vector of Chagas disease in Peru.</title>
        <authorList>
            <person name="Nevoa J.C."/>
            <person name="Mendes M.T."/>
            <person name="da Silva M.V."/>
            <person name="Soares S.C."/>
            <person name="Oliveira C.J.F."/>
            <person name="Ribeiro J.M.C."/>
        </authorList>
    </citation>
    <scope>NUCLEOTIDE SEQUENCE</scope>
</reference>
<evidence type="ECO:0000313" key="1">
    <source>
        <dbReference type="EMBL" id="JAW15177.1"/>
    </source>
</evidence>
<dbReference type="EMBL" id="GFTR01001249">
    <property type="protein sequence ID" value="JAW15177.1"/>
    <property type="molecule type" value="Transcribed_RNA"/>
</dbReference>
<name>A0A224XRQ0_9HEMI</name>
<protein>
    <submittedName>
        <fullName evidence="1">Putative secreted protein</fullName>
    </submittedName>
</protein>